<proteinExistence type="predicted"/>
<dbReference type="InterPro" id="IPR036188">
    <property type="entry name" value="FAD/NAD-bd_sf"/>
</dbReference>
<dbReference type="OrthoDB" id="498204at2759"/>
<comment type="caution">
    <text evidence="2">The sequence shown here is derived from an EMBL/GenBank/DDBJ whole genome shotgun (WGS) entry which is preliminary data.</text>
</comment>
<sequence>MSANNKSWLYLPQNIQEKTQNSQQKPSVCIIGAGIVGLTSAYFLQKSNFFGKITIIEKEKEPGTAASFVNAGYLVFSKVIPVCEQLRNINLSIFKYMDINLENLYQATRFGIYAYYDFFKGALSSKYKQERTETYSVYGERCKETFWKILQDEGIKESEIGLQRGCNYLYRDENKFKNSLEILEQQKKPYIIQNIPLKQNKNGYLQKMITNNEDCTASSWHFLNILLKKMEKKGNFQLITGKEVTELIKNEKNNRIIDGIKCKDGEIIKSNYFIFCNNGLIQHIISYPLVIMSGFSWTFYKNNTKNQALINEVDNCPSVVDYEKCIYYSIYNDRLRVTYGFYLNPNFQKLKNDFKQYTPNFPFWKDEAEKQVENMTIGTRCVSPNGAPFLGQLGDYENAFINTGHGFIGWTLSTYTGLLLSKIILQKMGHQIEFDQIEKNIMKITNPKRYII</sequence>
<evidence type="ECO:0000313" key="3">
    <source>
        <dbReference type="Proteomes" id="UP000054937"/>
    </source>
</evidence>
<accession>A0A0V0Q961</accession>
<feature type="domain" description="FAD dependent oxidoreductase" evidence="1">
    <location>
        <begin position="28"/>
        <end position="421"/>
    </location>
</feature>
<dbReference type="InParanoid" id="A0A0V0Q961"/>
<reference evidence="2 3" key="1">
    <citation type="journal article" date="2015" name="Sci. Rep.">
        <title>Genome of the facultative scuticociliatosis pathogen Pseudocohnilembus persalinus provides insight into its virulence through horizontal gene transfer.</title>
        <authorList>
            <person name="Xiong J."/>
            <person name="Wang G."/>
            <person name="Cheng J."/>
            <person name="Tian M."/>
            <person name="Pan X."/>
            <person name="Warren A."/>
            <person name="Jiang C."/>
            <person name="Yuan D."/>
            <person name="Miao W."/>
        </authorList>
    </citation>
    <scope>NUCLEOTIDE SEQUENCE [LARGE SCALE GENOMIC DNA]</scope>
    <source>
        <strain evidence="2">36N120E</strain>
    </source>
</reference>
<dbReference type="GO" id="GO:0005737">
    <property type="term" value="C:cytoplasm"/>
    <property type="evidence" value="ECO:0007669"/>
    <property type="project" value="TreeGrafter"/>
</dbReference>
<dbReference type="Pfam" id="PF01266">
    <property type="entry name" value="DAO"/>
    <property type="match status" value="1"/>
</dbReference>
<organism evidence="2 3">
    <name type="scientific">Pseudocohnilembus persalinus</name>
    <name type="common">Ciliate</name>
    <dbReference type="NCBI Taxonomy" id="266149"/>
    <lineage>
        <taxon>Eukaryota</taxon>
        <taxon>Sar</taxon>
        <taxon>Alveolata</taxon>
        <taxon>Ciliophora</taxon>
        <taxon>Intramacronucleata</taxon>
        <taxon>Oligohymenophorea</taxon>
        <taxon>Scuticociliatia</taxon>
        <taxon>Philasterida</taxon>
        <taxon>Pseudocohnilembidae</taxon>
        <taxon>Pseudocohnilembus</taxon>
    </lineage>
</organism>
<dbReference type="SUPFAM" id="SSF51905">
    <property type="entry name" value="FAD/NAD(P)-binding domain"/>
    <property type="match status" value="1"/>
</dbReference>
<dbReference type="EMBL" id="LDAU01000232">
    <property type="protein sequence ID" value="KRW98709.1"/>
    <property type="molecule type" value="Genomic_DNA"/>
</dbReference>
<dbReference type="InterPro" id="IPR006076">
    <property type="entry name" value="FAD-dep_OxRdtase"/>
</dbReference>
<dbReference type="Proteomes" id="UP000054937">
    <property type="component" value="Unassembled WGS sequence"/>
</dbReference>
<gene>
    <name evidence="2" type="ORF">PPERSA_00297</name>
</gene>
<keyword evidence="3" id="KW-1185">Reference proteome</keyword>
<dbReference type="Gene3D" id="3.50.50.60">
    <property type="entry name" value="FAD/NAD(P)-binding domain"/>
    <property type="match status" value="2"/>
</dbReference>
<dbReference type="AlphaFoldDB" id="A0A0V0Q961"/>
<evidence type="ECO:0000259" key="1">
    <source>
        <dbReference type="Pfam" id="PF01266"/>
    </source>
</evidence>
<evidence type="ECO:0000313" key="2">
    <source>
        <dbReference type="EMBL" id="KRW98709.1"/>
    </source>
</evidence>
<dbReference type="Gene3D" id="3.30.9.10">
    <property type="entry name" value="D-Amino Acid Oxidase, subunit A, domain 2"/>
    <property type="match status" value="1"/>
</dbReference>
<dbReference type="PANTHER" id="PTHR13847">
    <property type="entry name" value="SARCOSINE DEHYDROGENASE-RELATED"/>
    <property type="match status" value="1"/>
</dbReference>
<name>A0A0V0Q961_PSEPJ</name>
<protein>
    <recommendedName>
        <fullName evidence="1">FAD dependent oxidoreductase domain-containing protein</fullName>
    </recommendedName>
</protein>